<dbReference type="AlphaFoldDB" id="A0A6J4UG86"/>
<gene>
    <name evidence="1" type="ORF">AVDCRST_MAG70-631</name>
</gene>
<dbReference type="InterPro" id="IPR045423">
    <property type="entry name" value="DUF6510"/>
</dbReference>
<proteinExistence type="predicted"/>
<dbReference type="EMBL" id="CADCWH010000097">
    <property type="protein sequence ID" value="CAA9547357.1"/>
    <property type="molecule type" value="Genomic_DNA"/>
</dbReference>
<name>A0A6J4UG86_9BACT</name>
<protein>
    <submittedName>
        <fullName evidence="1">Uncharacterized protein</fullName>
    </submittedName>
</protein>
<organism evidence="1">
    <name type="scientific">uncultured Thermomicrobiales bacterium</name>
    <dbReference type="NCBI Taxonomy" id="1645740"/>
    <lineage>
        <taxon>Bacteria</taxon>
        <taxon>Pseudomonadati</taxon>
        <taxon>Thermomicrobiota</taxon>
        <taxon>Thermomicrobia</taxon>
        <taxon>Thermomicrobiales</taxon>
        <taxon>environmental samples</taxon>
    </lineage>
</organism>
<sequence>MADDRRLGYDTLDGNAAGGVLRDLFGTDVTAARSTCAGCLRVAAVGELALYGHQMGTILRCPRCDAVILRLARVRDRYWLDLRGTVSLVIPV</sequence>
<dbReference type="Pfam" id="PF20120">
    <property type="entry name" value="DUF6510"/>
    <property type="match status" value="1"/>
</dbReference>
<evidence type="ECO:0000313" key="1">
    <source>
        <dbReference type="EMBL" id="CAA9547357.1"/>
    </source>
</evidence>
<accession>A0A6J4UG86</accession>
<reference evidence="1" key="1">
    <citation type="submission" date="2020-02" db="EMBL/GenBank/DDBJ databases">
        <authorList>
            <person name="Meier V. D."/>
        </authorList>
    </citation>
    <scope>NUCLEOTIDE SEQUENCE</scope>
    <source>
        <strain evidence="1">AVDCRST_MAG70</strain>
    </source>
</reference>